<feature type="transmembrane region" description="Helical" evidence="1">
    <location>
        <begin position="151"/>
        <end position="172"/>
    </location>
</feature>
<feature type="transmembrane region" description="Helical" evidence="1">
    <location>
        <begin position="119"/>
        <end position="139"/>
    </location>
</feature>
<feature type="transmembrane region" description="Helical" evidence="1">
    <location>
        <begin position="86"/>
        <end position="107"/>
    </location>
</feature>
<feature type="transmembrane region" description="Helical" evidence="1">
    <location>
        <begin position="32"/>
        <end position="50"/>
    </location>
</feature>
<name>A0A369QEL6_9BACT</name>
<reference evidence="2 3" key="1">
    <citation type="submission" date="2018-04" db="EMBL/GenBank/DDBJ databases">
        <title>Adhaeribacter sp. HMF7616 genome sequencing and assembly.</title>
        <authorList>
            <person name="Kang H."/>
            <person name="Kang J."/>
            <person name="Cha I."/>
            <person name="Kim H."/>
            <person name="Joh K."/>
        </authorList>
    </citation>
    <scope>NUCLEOTIDE SEQUENCE [LARGE SCALE GENOMIC DNA]</scope>
    <source>
        <strain evidence="2 3">HMF7616</strain>
    </source>
</reference>
<keyword evidence="3" id="KW-1185">Reference proteome</keyword>
<sequence length="216" mass="25654">MLSEITKFLDVISLLLVVVYLFQNQLNCKRDYIFWFILTQTIINGTANFYDKILLQNNLFLYHLNCGASFLILSIYYFRISAFKSIRFFILVMFFVFTVFFTVNILTWENLQSFNSNSYSVASLFIVIYSFLYYLENLLRPATVAITKSKDFWFITGFFTYYASCFFIFVTFKKLTQSNTKDVGLLWQIHNVLYLILCIYLFKGIICKPLPEKYNL</sequence>
<evidence type="ECO:0000313" key="3">
    <source>
        <dbReference type="Proteomes" id="UP000253919"/>
    </source>
</evidence>
<feature type="transmembrane region" description="Helical" evidence="1">
    <location>
        <begin position="62"/>
        <end position="79"/>
    </location>
</feature>
<dbReference type="EMBL" id="QASA01000001">
    <property type="protein sequence ID" value="RDC62872.1"/>
    <property type="molecule type" value="Genomic_DNA"/>
</dbReference>
<dbReference type="Proteomes" id="UP000253919">
    <property type="component" value="Unassembled WGS sequence"/>
</dbReference>
<dbReference type="AlphaFoldDB" id="A0A369QEL6"/>
<proteinExistence type="predicted"/>
<evidence type="ECO:0000256" key="1">
    <source>
        <dbReference type="SAM" id="Phobius"/>
    </source>
</evidence>
<gene>
    <name evidence="2" type="ORF">AHMF7616_01471</name>
</gene>
<organism evidence="2 3">
    <name type="scientific">Adhaeribacter pallidiroseus</name>
    <dbReference type="NCBI Taxonomy" id="2072847"/>
    <lineage>
        <taxon>Bacteria</taxon>
        <taxon>Pseudomonadati</taxon>
        <taxon>Bacteroidota</taxon>
        <taxon>Cytophagia</taxon>
        <taxon>Cytophagales</taxon>
        <taxon>Hymenobacteraceae</taxon>
        <taxon>Adhaeribacter</taxon>
    </lineage>
</organism>
<keyword evidence="1" id="KW-0812">Transmembrane</keyword>
<protein>
    <submittedName>
        <fullName evidence="2">Uncharacterized protein</fullName>
    </submittedName>
</protein>
<evidence type="ECO:0000313" key="2">
    <source>
        <dbReference type="EMBL" id="RDC62872.1"/>
    </source>
</evidence>
<keyword evidence="1" id="KW-0472">Membrane</keyword>
<accession>A0A369QEL6</accession>
<comment type="caution">
    <text evidence="2">The sequence shown here is derived from an EMBL/GenBank/DDBJ whole genome shotgun (WGS) entry which is preliminary data.</text>
</comment>
<feature type="transmembrane region" description="Helical" evidence="1">
    <location>
        <begin position="184"/>
        <end position="202"/>
    </location>
</feature>
<keyword evidence="1" id="KW-1133">Transmembrane helix</keyword>